<dbReference type="CDD" id="cd06307">
    <property type="entry name" value="PBP1_sugar_binding"/>
    <property type="match status" value="1"/>
</dbReference>
<keyword evidence="3" id="KW-0804">Transcription</keyword>
<dbReference type="Gene3D" id="1.10.260.40">
    <property type="entry name" value="lambda repressor-like DNA-binding domains"/>
    <property type="match status" value="1"/>
</dbReference>
<organism evidence="5 6">
    <name type="scientific">Paractinoplanes globisporus</name>
    <dbReference type="NCBI Taxonomy" id="113565"/>
    <lineage>
        <taxon>Bacteria</taxon>
        <taxon>Bacillati</taxon>
        <taxon>Actinomycetota</taxon>
        <taxon>Actinomycetes</taxon>
        <taxon>Micromonosporales</taxon>
        <taxon>Micromonosporaceae</taxon>
        <taxon>Paractinoplanes</taxon>
    </lineage>
</organism>
<sequence length="349" mass="37626">MKIPQNNLIVYGVKHPYRIREIAAQSGLSEATVDRVLHDRPGVRPSTIREVHQAIADLNRQQTQVRLAGRPFMIDVIVQAPPRFSAAIRAALEAELPALRPAVIRARFHLLDGPSAQDVVAALDRVTRTRSHGVILKAPDVPDIVAAARRVPTPLVTLVTDLPTTPRITYAGLDNRAAGATAAYLIQQWLGPRSGDVLVVRGHGESRGESERSAGFVAEIAGARRLIEVVDASDSPVADGIRRVLATSPAVRAVYSMYAGPGGNAAVVDAFATVARRYDVFVAHDLDEENTALLRARKLSAVLHHDLRTDLRRACRALMQAGGLVPGPIRTNPSAVQVITPHNAPPVEF</sequence>
<dbReference type="InterPro" id="IPR025997">
    <property type="entry name" value="SBP_2_dom"/>
</dbReference>
<protein>
    <submittedName>
        <fullName evidence="5">LacI family DNA-binding transcriptional regulator</fullName>
    </submittedName>
</protein>
<dbReference type="InterPro" id="IPR028082">
    <property type="entry name" value="Peripla_BP_I"/>
</dbReference>
<gene>
    <name evidence="5" type="ORF">ACFY35_14365</name>
</gene>
<keyword evidence="6" id="KW-1185">Reference proteome</keyword>
<name>A0ABW6WEL1_9ACTN</name>
<dbReference type="PANTHER" id="PTHR30146">
    <property type="entry name" value="LACI-RELATED TRANSCRIPTIONAL REPRESSOR"/>
    <property type="match status" value="1"/>
</dbReference>
<reference evidence="5 6" key="1">
    <citation type="submission" date="2024-10" db="EMBL/GenBank/DDBJ databases">
        <title>The Natural Products Discovery Center: Release of the First 8490 Sequenced Strains for Exploring Actinobacteria Biosynthetic Diversity.</title>
        <authorList>
            <person name="Kalkreuter E."/>
            <person name="Kautsar S.A."/>
            <person name="Yang D."/>
            <person name="Bader C.D."/>
            <person name="Teijaro C.N."/>
            <person name="Fluegel L."/>
            <person name="Davis C.M."/>
            <person name="Simpson J.R."/>
            <person name="Lauterbach L."/>
            <person name="Steele A.D."/>
            <person name="Gui C."/>
            <person name="Meng S."/>
            <person name="Li G."/>
            <person name="Viehrig K."/>
            <person name="Ye F."/>
            <person name="Su P."/>
            <person name="Kiefer A.F."/>
            <person name="Nichols A."/>
            <person name="Cepeda A.J."/>
            <person name="Yan W."/>
            <person name="Fan B."/>
            <person name="Jiang Y."/>
            <person name="Adhikari A."/>
            <person name="Zheng C.-J."/>
            <person name="Schuster L."/>
            <person name="Cowan T.M."/>
            <person name="Smanski M.J."/>
            <person name="Chevrette M.G."/>
            <person name="De Carvalho L.P.S."/>
            <person name="Shen B."/>
        </authorList>
    </citation>
    <scope>NUCLEOTIDE SEQUENCE [LARGE SCALE GENOMIC DNA]</scope>
    <source>
        <strain evidence="5 6">NPDC000087</strain>
    </source>
</reference>
<evidence type="ECO:0000259" key="4">
    <source>
        <dbReference type="PROSITE" id="PS50932"/>
    </source>
</evidence>
<keyword evidence="2 5" id="KW-0238">DNA-binding</keyword>
<accession>A0ABW6WEL1</accession>
<dbReference type="RefSeq" id="WP_245577110.1">
    <property type="nucleotide sequence ID" value="NZ_JBIAZU010000002.1"/>
</dbReference>
<dbReference type="SUPFAM" id="SSF53822">
    <property type="entry name" value="Periplasmic binding protein-like I"/>
    <property type="match status" value="1"/>
</dbReference>
<dbReference type="CDD" id="cd01392">
    <property type="entry name" value="HTH_LacI"/>
    <property type="match status" value="1"/>
</dbReference>
<feature type="domain" description="HTH lacI-type" evidence="4">
    <location>
        <begin position="17"/>
        <end position="69"/>
    </location>
</feature>
<dbReference type="InterPro" id="IPR000843">
    <property type="entry name" value="HTH_LacI"/>
</dbReference>
<dbReference type="Proteomes" id="UP001602245">
    <property type="component" value="Unassembled WGS sequence"/>
</dbReference>
<evidence type="ECO:0000256" key="1">
    <source>
        <dbReference type="ARBA" id="ARBA00023015"/>
    </source>
</evidence>
<dbReference type="Pfam" id="PF13407">
    <property type="entry name" value="Peripla_BP_4"/>
    <property type="match status" value="1"/>
</dbReference>
<dbReference type="PROSITE" id="PS50932">
    <property type="entry name" value="HTH_LACI_2"/>
    <property type="match status" value="1"/>
</dbReference>
<evidence type="ECO:0000313" key="6">
    <source>
        <dbReference type="Proteomes" id="UP001602245"/>
    </source>
</evidence>
<dbReference type="SMART" id="SM00354">
    <property type="entry name" value="HTH_LACI"/>
    <property type="match status" value="1"/>
</dbReference>
<dbReference type="Gene3D" id="3.40.50.2300">
    <property type="match status" value="2"/>
</dbReference>
<keyword evidence="1" id="KW-0805">Transcription regulation</keyword>
<dbReference type="EMBL" id="JBIAZU010000002">
    <property type="protein sequence ID" value="MFF5290626.1"/>
    <property type="molecule type" value="Genomic_DNA"/>
</dbReference>
<dbReference type="PANTHER" id="PTHR30146:SF152">
    <property type="entry name" value="TRANSCRIPTIONAL REGULATORY PROTEIN"/>
    <property type="match status" value="1"/>
</dbReference>
<dbReference type="InterPro" id="IPR010982">
    <property type="entry name" value="Lambda_DNA-bd_dom_sf"/>
</dbReference>
<evidence type="ECO:0000256" key="3">
    <source>
        <dbReference type="ARBA" id="ARBA00023163"/>
    </source>
</evidence>
<evidence type="ECO:0000256" key="2">
    <source>
        <dbReference type="ARBA" id="ARBA00023125"/>
    </source>
</evidence>
<dbReference type="SUPFAM" id="SSF47413">
    <property type="entry name" value="lambda repressor-like DNA-binding domains"/>
    <property type="match status" value="1"/>
</dbReference>
<proteinExistence type="predicted"/>
<dbReference type="Pfam" id="PF00356">
    <property type="entry name" value="LacI"/>
    <property type="match status" value="1"/>
</dbReference>
<dbReference type="GO" id="GO:0003677">
    <property type="term" value="F:DNA binding"/>
    <property type="evidence" value="ECO:0007669"/>
    <property type="project" value="UniProtKB-KW"/>
</dbReference>
<evidence type="ECO:0000313" key="5">
    <source>
        <dbReference type="EMBL" id="MFF5290626.1"/>
    </source>
</evidence>
<comment type="caution">
    <text evidence="5">The sequence shown here is derived from an EMBL/GenBank/DDBJ whole genome shotgun (WGS) entry which is preliminary data.</text>
</comment>